<accession>A0A392MCN7</accession>
<dbReference type="SUPFAM" id="SSF52047">
    <property type="entry name" value="RNI-like"/>
    <property type="match status" value="1"/>
</dbReference>
<keyword evidence="2" id="KW-1185">Reference proteome</keyword>
<dbReference type="Proteomes" id="UP000265520">
    <property type="component" value="Unassembled WGS sequence"/>
</dbReference>
<dbReference type="PANTHER" id="PTHR31900:SF34">
    <property type="entry name" value="EMB|CAB62440.1-RELATED"/>
    <property type="match status" value="1"/>
</dbReference>
<evidence type="ECO:0000313" key="1">
    <source>
        <dbReference type="EMBL" id="MCH84923.1"/>
    </source>
</evidence>
<name>A0A392MCN7_9FABA</name>
<dbReference type="InterPro" id="IPR050232">
    <property type="entry name" value="FBL13/AtMIF1-like"/>
</dbReference>
<comment type="caution">
    <text evidence="1">The sequence shown here is derived from an EMBL/GenBank/DDBJ whole genome shotgun (WGS) entry which is preliminary data.</text>
</comment>
<dbReference type="EMBL" id="LXQA010007598">
    <property type="protein sequence ID" value="MCH84923.1"/>
    <property type="molecule type" value="Genomic_DNA"/>
</dbReference>
<sequence>DATTILSKRWKHIWRSVTTLRIDRKIKNLNSNTDFINFVHSVLLSRHPTLPIKTFHLQFTYNYPHESPSKNLTNWVNFVVQRGVECLDLDVTSERLAKFPITVLTCKTLVVLKLSSFRVEKDLRTYHVDFDPRESLTCNEWKGFLLSNLFRADINCYGCYFPLKAVQNAPSLRLIYRQQRYYHNDLIPTFYNLTQLELLCYDYSKEFILDVLNHCPKLQRLDLTEIGYYHAYARKNDKTNWIFPDVAPLQRSTW</sequence>
<dbReference type="InterPro" id="IPR032675">
    <property type="entry name" value="LRR_dom_sf"/>
</dbReference>
<proteinExistence type="predicted"/>
<gene>
    <name evidence="1" type="ORF">A2U01_0005761</name>
</gene>
<dbReference type="PANTHER" id="PTHR31900">
    <property type="entry name" value="F-BOX/RNI SUPERFAMILY PROTEIN-RELATED"/>
    <property type="match status" value="1"/>
</dbReference>
<evidence type="ECO:0000313" key="2">
    <source>
        <dbReference type="Proteomes" id="UP000265520"/>
    </source>
</evidence>
<reference evidence="1 2" key="1">
    <citation type="journal article" date="2018" name="Front. Plant Sci.">
        <title>Red Clover (Trifolium pratense) and Zigzag Clover (T. medium) - A Picture of Genomic Similarities and Differences.</title>
        <authorList>
            <person name="Dluhosova J."/>
            <person name="Istvanek J."/>
            <person name="Nedelnik J."/>
            <person name="Repkova J."/>
        </authorList>
    </citation>
    <scope>NUCLEOTIDE SEQUENCE [LARGE SCALE GENOMIC DNA]</scope>
    <source>
        <strain evidence="2">cv. 10/8</strain>
        <tissue evidence="1">Leaf</tissue>
    </source>
</reference>
<organism evidence="1 2">
    <name type="scientific">Trifolium medium</name>
    <dbReference type="NCBI Taxonomy" id="97028"/>
    <lineage>
        <taxon>Eukaryota</taxon>
        <taxon>Viridiplantae</taxon>
        <taxon>Streptophyta</taxon>
        <taxon>Embryophyta</taxon>
        <taxon>Tracheophyta</taxon>
        <taxon>Spermatophyta</taxon>
        <taxon>Magnoliopsida</taxon>
        <taxon>eudicotyledons</taxon>
        <taxon>Gunneridae</taxon>
        <taxon>Pentapetalae</taxon>
        <taxon>rosids</taxon>
        <taxon>fabids</taxon>
        <taxon>Fabales</taxon>
        <taxon>Fabaceae</taxon>
        <taxon>Papilionoideae</taxon>
        <taxon>50 kb inversion clade</taxon>
        <taxon>NPAAA clade</taxon>
        <taxon>Hologalegina</taxon>
        <taxon>IRL clade</taxon>
        <taxon>Trifolieae</taxon>
        <taxon>Trifolium</taxon>
    </lineage>
</organism>
<dbReference type="AlphaFoldDB" id="A0A392MCN7"/>
<protein>
    <submittedName>
        <fullName evidence="1">F-box/RNI/FBD-like domain protein</fullName>
    </submittedName>
</protein>
<feature type="non-terminal residue" evidence="1">
    <location>
        <position position="1"/>
    </location>
</feature>
<dbReference type="Gene3D" id="3.80.10.10">
    <property type="entry name" value="Ribonuclease Inhibitor"/>
    <property type="match status" value="1"/>
</dbReference>